<evidence type="ECO:0000313" key="6">
    <source>
        <dbReference type="Proteomes" id="UP000549616"/>
    </source>
</evidence>
<feature type="domain" description="STAS" evidence="4">
    <location>
        <begin position="30"/>
        <end position="128"/>
    </location>
</feature>
<comment type="caution">
    <text evidence="5">The sequence shown here is derived from an EMBL/GenBank/DDBJ whole genome shotgun (WGS) entry which is preliminary data.</text>
</comment>
<dbReference type="PANTHER" id="PTHR33495">
    <property type="entry name" value="ANTI-SIGMA FACTOR ANTAGONIST TM_1081-RELATED-RELATED"/>
    <property type="match status" value="1"/>
</dbReference>
<dbReference type="EMBL" id="JACCFK010000001">
    <property type="protein sequence ID" value="NYI90972.1"/>
    <property type="molecule type" value="Genomic_DNA"/>
</dbReference>
<evidence type="ECO:0000256" key="2">
    <source>
        <dbReference type="RuleBase" id="RU003749"/>
    </source>
</evidence>
<comment type="similarity">
    <text evidence="1 2">Belongs to the anti-sigma-factor antagonist family.</text>
</comment>
<dbReference type="InterPro" id="IPR002645">
    <property type="entry name" value="STAS_dom"/>
</dbReference>
<dbReference type="NCBIfam" id="TIGR00377">
    <property type="entry name" value="ant_ant_sig"/>
    <property type="match status" value="1"/>
</dbReference>
<accession>A0A853B874</accession>
<feature type="region of interest" description="Disordered" evidence="3">
    <location>
        <begin position="1"/>
        <end position="22"/>
    </location>
</feature>
<reference evidence="5 6" key="1">
    <citation type="submission" date="2020-07" db="EMBL/GenBank/DDBJ databases">
        <title>Sequencing the genomes of 1000 actinobacteria strains.</title>
        <authorList>
            <person name="Klenk H.-P."/>
        </authorList>
    </citation>
    <scope>NUCLEOTIDE SEQUENCE [LARGE SCALE GENOMIC DNA]</scope>
    <source>
        <strain evidence="5 6">DSM 104006</strain>
    </source>
</reference>
<dbReference type="Proteomes" id="UP000549616">
    <property type="component" value="Unassembled WGS sequence"/>
</dbReference>
<evidence type="ECO:0000313" key="5">
    <source>
        <dbReference type="EMBL" id="NYI90972.1"/>
    </source>
</evidence>
<name>A0A853B874_9PSEU</name>
<organism evidence="5 6">
    <name type="scientific">Amycolatopsis endophytica</name>
    <dbReference type="NCBI Taxonomy" id="860233"/>
    <lineage>
        <taxon>Bacteria</taxon>
        <taxon>Bacillati</taxon>
        <taxon>Actinomycetota</taxon>
        <taxon>Actinomycetes</taxon>
        <taxon>Pseudonocardiales</taxon>
        <taxon>Pseudonocardiaceae</taxon>
        <taxon>Amycolatopsis</taxon>
    </lineage>
</organism>
<evidence type="ECO:0000259" key="4">
    <source>
        <dbReference type="PROSITE" id="PS50801"/>
    </source>
</evidence>
<dbReference type="SUPFAM" id="SSF52091">
    <property type="entry name" value="SpoIIaa-like"/>
    <property type="match status" value="1"/>
</dbReference>
<evidence type="ECO:0000256" key="3">
    <source>
        <dbReference type="SAM" id="MobiDB-lite"/>
    </source>
</evidence>
<dbReference type="CDD" id="cd07043">
    <property type="entry name" value="STAS_anti-anti-sigma_factors"/>
    <property type="match status" value="1"/>
</dbReference>
<dbReference type="InterPro" id="IPR003658">
    <property type="entry name" value="Anti-sigma_ant"/>
</dbReference>
<keyword evidence="6" id="KW-1185">Reference proteome</keyword>
<dbReference type="PANTHER" id="PTHR33495:SF13">
    <property type="entry name" value="ANTI-SIGMA-F FACTOR ANTAGONIST RSFB"/>
    <property type="match status" value="1"/>
</dbReference>
<dbReference type="AlphaFoldDB" id="A0A853B874"/>
<proteinExistence type="inferred from homology"/>
<dbReference type="InterPro" id="IPR036513">
    <property type="entry name" value="STAS_dom_sf"/>
</dbReference>
<evidence type="ECO:0000256" key="1">
    <source>
        <dbReference type="ARBA" id="ARBA00009013"/>
    </source>
</evidence>
<dbReference type="GO" id="GO:0043856">
    <property type="term" value="F:anti-sigma factor antagonist activity"/>
    <property type="evidence" value="ECO:0007669"/>
    <property type="project" value="InterPro"/>
</dbReference>
<dbReference type="Pfam" id="PF01740">
    <property type="entry name" value="STAS"/>
    <property type="match status" value="1"/>
</dbReference>
<sequence length="128" mass="13151">MTRASHVPEEPAGVPQSAPLSVGSRWPGSDVAVLAVSGELDLATAPRLEAAFRRLAARRPRLVVIDLSGVEFLGSSGLAVLTSAGTAGTAGIVLRIVAPGSLRRIFTMTGLDKVLDLHDTVEEALAAG</sequence>
<protein>
    <recommendedName>
        <fullName evidence="2">Anti-sigma factor antagonist</fullName>
    </recommendedName>
</protein>
<dbReference type="Gene3D" id="3.30.750.24">
    <property type="entry name" value="STAS domain"/>
    <property type="match status" value="1"/>
</dbReference>
<gene>
    <name evidence="5" type="ORF">HNR02_004295</name>
</gene>
<dbReference type="RefSeq" id="WP_179774920.1">
    <property type="nucleotide sequence ID" value="NZ_JACCFK010000001.1"/>
</dbReference>
<dbReference type="PROSITE" id="PS50801">
    <property type="entry name" value="STAS"/>
    <property type="match status" value="1"/>
</dbReference>